<keyword evidence="2" id="KW-1185">Reference proteome</keyword>
<dbReference type="EMBL" id="WNTK01000005">
    <property type="protein sequence ID" value="KAG9483458.1"/>
    <property type="molecule type" value="Genomic_DNA"/>
</dbReference>
<gene>
    <name evidence="1" type="ORF">GDO78_009397</name>
</gene>
<evidence type="ECO:0000313" key="2">
    <source>
        <dbReference type="Proteomes" id="UP000770717"/>
    </source>
</evidence>
<organism evidence="1 2">
    <name type="scientific">Eleutherodactylus coqui</name>
    <name type="common">Puerto Rican coqui</name>
    <dbReference type="NCBI Taxonomy" id="57060"/>
    <lineage>
        <taxon>Eukaryota</taxon>
        <taxon>Metazoa</taxon>
        <taxon>Chordata</taxon>
        <taxon>Craniata</taxon>
        <taxon>Vertebrata</taxon>
        <taxon>Euteleostomi</taxon>
        <taxon>Amphibia</taxon>
        <taxon>Batrachia</taxon>
        <taxon>Anura</taxon>
        <taxon>Neobatrachia</taxon>
        <taxon>Hyloidea</taxon>
        <taxon>Eleutherodactylidae</taxon>
        <taxon>Eleutherodactylinae</taxon>
        <taxon>Eleutherodactylus</taxon>
        <taxon>Eleutherodactylus</taxon>
    </lineage>
</organism>
<accession>A0A8J6F7S5</accession>
<dbReference type="AlphaFoldDB" id="A0A8J6F7S5"/>
<comment type="caution">
    <text evidence="1">The sequence shown here is derived from an EMBL/GenBank/DDBJ whole genome shotgun (WGS) entry which is preliminary data.</text>
</comment>
<dbReference type="Proteomes" id="UP000770717">
    <property type="component" value="Unassembled WGS sequence"/>
</dbReference>
<sequence>MISVVSWRPCCVYKDIHVQEAAYAADTSVGFCPVAPMAPLTSLGLPLLRLSALHLVKSGPVIGAHAW</sequence>
<evidence type="ECO:0000313" key="1">
    <source>
        <dbReference type="EMBL" id="KAG9483458.1"/>
    </source>
</evidence>
<name>A0A8J6F7S5_ELECQ</name>
<protein>
    <submittedName>
        <fullName evidence="1">Uncharacterized protein</fullName>
    </submittedName>
</protein>
<proteinExistence type="predicted"/>
<reference evidence="1" key="1">
    <citation type="thesis" date="2020" institute="ProQuest LLC" country="789 East Eisenhower Parkway, Ann Arbor, MI, USA">
        <title>Comparative Genomics and Chromosome Evolution.</title>
        <authorList>
            <person name="Mudd A.B."/>
        </authorList>
    </citation>
    <scope>NUCLEOTIDE SEQUENCE</scope>
    <source>
        <strain evidence="1">HN-11 Male</strain>
        <tissue evidence="1">Kidney and liver</tissue>
    </source>
</reference>